<evidence type="ECO:0000256" key="4">
    <source>
        <dbReference type="ARBA" id="ARBA00022723"/>
    </source>
</evidence>
<dbReference type="PROSITE" id="PS51384">
    <property type="entry name" value="FAD_FR"/>
    <property type="match status" value="1"/>
</dbReference>
<keyword evidence="7" id="KW-0408">Iron</keyword>
<keyword evidence="4" id="KW-0479">Metal-binding</keyword>
<dbReference type="CDD" id="cd00207">
    <property type="entry name" value="fer2"/>
    <property type="match status" value="1"/>
</dbReference>
<evidence type="ECO:0000259" key="11">
    <source>
        <dbReference type="PROSITE" id="PS51384"/>
    </source>
</evidence>
<name>A0ABV8CJ57_9GAMM</name>
<dbReference type="EMBL" id="JBHSAF010000001">
    <property type="protein sequence ID" value="MFC3912039.1"/>
    <property type="molecule type" value="Genomic_DNA"/>
</dbReference>
<dbReference type="PROSITE" id="PS51085">
    <property type="entry name" value="2FE2S_FER_2"/>
    <property type="match status" value="1"/>
</dbReference>
<dbReference type="InterPro" id="IPR001433">
    <property type="entry name" value="OxRdtase_FAD/NAD-bd"/>
</dbReference>
<feature type="domain" description="FAD-binding FR-type" evidence="11">
    <location>
        <begin position="15"/>
        <end position="124"/>
    </location>
</feature>
<dbReference type="Pfam" id="PF00111">
    <property type="entry name" value="Fer2"/>
    <property type="match status" value="1"/>
</dbReference>
<dbReference type="Gene3D" id="2.40.30.10">
    <property type="entry name" value="Translation factors"/>
    <property type="match status" value="1"/>
</dbReference>
<evidence type="ECO:0000313" key="13">
    <source>
        <dbReference type="Proteomes" id="UP001595692"/>
    </source>
</evidence>
<evidence type="ECO:0000256" key="6">
    <source>
        <dbReference type="ARBA" id="ARBA00023002"/>
    </source>
</evidence>
<dbReference type="Proteomes" id="UP001595692">
    <property type="component" value="Unassembled WGS sequence"/>
</dbReference>
<evidence type="ECO:0000256" key="1">
    <source>
        <dbReference type="ARBA" id="ARBA00001974"/>
    </source>
</evidence>
<feature type="domain" description="2Fe-2S ferredoxin-type" evidence="10">
    <location>
        <begin position="282"/>
        <end position="369"/>
    </location>
</feature>
<keyword evidence="3" id="KW-0001">2Fe-2S</keyword>
<dbReference type="InterPro" id="IPR036010">
    <property type="entry name" value="2Fe-2S_ferredoxin-like_sf"/>
</dbReference>
<dbReference type="Gene3D" id="3.10.20.30">
    <property type="match status" value="1"/>
</dbReference>
<evidence type="ECO:0000256" key="5">
    <source>
        <dbReference type="ARBA" id="ARBA00022827"/>
    </source>
</evidence>
<dbReference type="InterPro" id="IPR017927">
    <property type="entry name" value="FAD-bd_FR_type"/>
</dbReference>
<comment type="similarity">
    <text evidence="9">In the N-terminal section; belongs to the FAD-binding oxidoreductase type 6 family.</text>
</comment>
<reference evidence="13" key="1">
    <citation type="journal article" date="2019" name="Int. J. Syst. Evol. Microbiol.">
        <title>The Global Catalogue of Microorganisms (GCM) 10K type strain sequencing project: providing services to taxonomists for standard genome sequencing and annotation.</title>
        <authorList>
            <consortium name="The Broad Institute Genomics Platform"/>
            <consortium name="The Broad Institute Genome Sequencing Center for Infectious Disease"/>
            <person name="Wu L."/>
            <person name="Ma J."/>
        </authorList>
    </citation>
    <scope>NUCLEOTIDE SEQUENCE [LARGE SCALE GENOMIC DNA]</scope>
    <source>
        <strain evidence="13">CCUG 54939</strain>
    </source>
</reference>
<keyword evidence="6" id="KW-0560">Oxidoreductase</keyword>
<keyword evidence="2" id="KW-0285">Flavoprotein</keyword>
<dbReference type="PANTHER" id="PTHR47354:SF6">
    <property type="entry name" value="NADH OXIDOREDUCTASE HCR"/>
    <property type="match status" value="1"/>
</dbReference>
<dbReference type="InterPro" id="IPR050415">
    <property type="entry name" value="MRET"/>
</dbReference>
<dbReference type="Pfam" id="PF00970">
    <property type="entry name" value="FAD_binding_6"/>
    <property type="match status" value="1"/>
</dbReference>
<dbReference type="InterPro" id="IPR008333">
    <property type="entry name" value="Cbr1-like_FAD-bd_dom"/>
</dbReference>
<comment type="caution">
    <text evidence="12">The sequence shown here is derived from an EMBL/GenBank/DDBJ whole genome shotgun (WGS) entry which is preliminary data.</text>
</comment>
<evidence type="ECO:0000256" key="3">
    <source>
        <dbReference type="ARBA" id="ARBA00022714"/>
    </source>
</evidence>
<evidence type="ECO:0000256" key="2">
    <source>
        <dbReference type="ARBA" id="ARBA00022630"/>
    </source>
</evidence>
<sequence>MTELAPLLQAPYWSHGERQLICTARHDETRDGDTVTATTFTFQTAPQASRFHYLPGQFLLINVPIDGQTHSRAYSLCSAPTRPHALAITVKRVAAGRVSNYLIDTLQPGMTLAALPPQGQFHLPAQLPSALLLLSAGSGVTPMIAITRTLRDLGLQTPVHFVYSARHAGDLIFRDELLALAAADPHFHLTLLLESLPDAPMPLAAARLVAGRLQAGLLAEITAGLADYQIYLCGPSGYIDAVHALLADPRYADVPLYEERFSAATLTSNAAATAPNAAQAGAHFALSVPAFGTDSTIAADETLLDALEREGLPIIGACRAGVCGSCKCKVEAGRVESSSTLALTPDQVAAGYVLACSSKARSDLQLALG</sequence>
<gene>
    <name evidence="12" type="ORF">ACFOSS_00970</name>
</gene>
<dbReference type="InterPro" id="IPR039261">
    <property type="entry name" value="FNR_nucleotide-bd"/>
</dbReference>
<organism evidence="12 13">
    <name type="scientific">Pseudaeromonas sharmana</name>
    <dbReference type="NCBI Taxonomy" id="328412"/>
    <lineage>
        <taxon>Bacteria</taxon>
        <taxon>Pseudomonadati</taxon>
        <taxon>Pseudomonadota</taxon>
        <taxon>Gammaproteobacteria</taxon>
        <taxon>Aeromonadales</taxon>
        <taxon>Aeromonadaceae</taxon>
        <taxon>Pseudaeromonas</taxon>
    </lineage>
</organism>
<evidence type="ECO:0000313" key="12">
    <source>
        <dbReference type="EMBL" id="MFC3912039.1"/>
    </source>
</evidence>
<dbReference type="SUPFAM" id="SSF63380">
    <property type="entry name" value="Riboflavin synthase domain-like"/>
    <property type="match status" value="1"/>
</dbReference>
<dbReference type="InterPro" id="IPR001041">
    <property type="entry name" value="2Fe-2S_ferredoxin-type"/>
</dbReference>
<proteinExistence type="inferred from homology"/>
<dbReference type="PROSITE" id="PS00197">
    <property type="entry name" value="2FE2S_FER_1"/>
    <property type="match status" value="1"/>
</dbReference>
<dbReference type="PANTHER" id="PTHR47354">
    <property type="entry name" value="NADH OXIDOREDUCTASE HCR"/>
    <property type="match status" value="1"/>
</dbReference>
<dbReference type="Gene3D" id="3.40.50.80">
    <property type="entry name" value="Nucleotide-binding domain of ferredoxin-NADP reductase (FNR) module"/>
    <property type="match status" value="1"/>
</dbReference>
<evidence type="ECO:0000259" key="10">
    <source>
        <dbReference type="PROSITE" id="PS51085"/>
    </source>
</evidence>
<keyword evidence="8" id="KW-0411">Iron-sulfur</keyword>
<dbReference type="PRINTS" id="PR00410">
    <property type="entry name" value="PHEHYDRXLASE"/>
</dbReference>
<dbReference type="RefSeq" id="WP_377149989.1">
    <property type="nucleotide sequence ID" value="NZ_JBHSAF010000001.1"/>
</dbReference>
<protein>
    <submittedName>
        <fullName evidence="12">Flavin reductase family protein</fullName>
    </submittedName>
</protein>
<accession>A0ABV8CJ57</accession>
<dbReference type="Pfam" id="PF00175">
    <property type="entry name" value="NAD_binding_1"/>
    <property type="match status" value="1"/>
</dbReference>
<keyword evidence="5" id="KW-0274">FAD</keyword>
<comment type="cofactor">
    <cofactor evidence="1">
        <name>FAD</name>
        <dbReference type="ChEBI" id="CHEBI:57692"/>
    </cofactor>
</comment>
<keyword evidence="13" id="KW-1185">Reference proteome</keyword>
<dbReference type="InterPro" id="IPR006058">
    <property type="entry name" value="2Fe2S_fd_BS"/>
</dbReference>
<dbReference type="SUPFAM" id="SSF52343">
    <property type="entry name" value="Ferredoxin reductase-like, C-terminal NADP-linked domain"/>
    <property type="match status" value="1"/>
</dbReference>
<dbReference type="SUPFAM" id="SSF54292">
    <property type="entry name" value="2Fe-2S ferredoxin-like"/>
    <property type="match status" value="1"/>
</dbReference>
<dbReference type="InterPro" id="IPR012675">
    <property type="entry name" value="Beta-grasp_dom_sf"/>
</dbReference>
<evidence type="ECO:0000256" key="7">
    <source>
        <dbReference type="ARBA" id="ARBA00023004"/>
    </source>
</evidence>
<evidence type="ECO:0000256" key="9">
    <source>
        <dbReference type="ARBA" id="ARBA00061434"/>
    </source>
</evidence>
<evidence type="ECO:0000256" key="8">
    <source>
        <dbReference type="ARBA" id="ARBA00023014"/>
    </source>
</evidence>
<dbReference type="InterPro" id="IPR017938">
    <property type="entry name" value="Riboflavin_synthase-like_b-brl"/>
</dbReference>